<dbReference type="AlphaFoldDB" id="A0A919WCZ9"/>
<organism evidence="1 2">
    <name type="scientific">Paractinoplanes toevensis</name>
    <dbReference type="NCBI Taxonomy" id="571911"/>
    <lineage>
        <taxon>Bacteria</taxon>
        <taxon>Bacillati</taxon>
        <taxon>Actinomycetota</taxon>
        <taxon>Actinomycetes</taxon>
        <taxon>Micromonosporales</taxon>
        <taxon>Micromonosporaceae</taxon>
        <taxon>Paractinoplanes</taxon>
    </lineage>
</organism>
<name>A0A919WCZ9_9ACTN</name>
<protein>
    <recommendedName>
        <fullName evidence="3">S-adenosyl methyltransferase</fullName>
    </recommendedName>
</protein>
<evidence type="ECO:0000313" key="2">
    <source>
        <dbReference type="Proteomes" id="UP000677082"/>
    </source>
</evidence>
<dbReference type="RefSeq" id="WP_213013574.1">
    <property type="nucleotide sequence ID" value="NZ_BOQN01000173.1"/>
</dbReference>
<comment type="caution">
    <text evidence="1">The sequence shown here is derived from an EMBL/GenBank/DDBJ whole genome shotgun (WGS) entry which is preliminary data.</text>
</comment>
<proteinExistence type="predicted"/>
<dbReference type="InterPro" id="IPR029063">
    <property type="entry name" value="SAM-dependent_MTases_sf"/>
</dbReference>
<dbReference type="InterPro" id="IPR006764">
    <property type="entry name" value="SAM_dep_MeTrfase_SAV2177_type"/>
</dbReference>
<dbReference type="SUPFAM" id="SSF53335">
    <property type="entry name" value="S-adenosyl-L-methionine-dependent methyltransferases"/>
    <property type="match status" value="1"/>
</dbReference>
<dbReference type="Gene3D" id="3.40.50.150">
    <property type="entry name" value="Vaccinia Virus protein VP39"/>
    <property type="match status" value="1"/>
</dbReference>
<dbReference type="PIRSF" id="PIRSF017393">
    <property type="entry name" value="MTase_SAV2177"/>
    <property type="match status" value="1"/>
</dbReference>
<evidence type="ECO:0008006" key="3">
    <source>
        <dbReference type="Google" id="ProtNLM"/>
    </source>
</evidence>
<dbReference type="EMBL" id="BOQN01000173">
    <property type="protein sequence ID" value="GIM97954.1"/>
    <property type="molecule type" value="Genomic_DNA"/>
</dbReference>
<sequence>MSAPDWRFDASRPAPARRYDALLGGKDNLAPDRDSAEQIREQLPSVGKAAAELRWFLQRVVHFLADDCGVRQFIDIGCGMPFTPSVHEIVQTVSPDSVVVYVDPDEMVAVHSRAMLVSHPDGAIRFVEGGLDDIDTVLSDPQVRGLIDFTQPVAVLLLAVLHFVDDDQHAAHALNRIIQALPAGSYLAVSHVTFDPLPADQARRLSKLAEPGSGHGPFRARSHAQISALLDGLDLMPPGLVSAVDWYPHRHPQPQIKAEEAVAYGVVARIPATTGPGADGAPA</sequence>
<keyword evidence="2" id="KW-1185">Reference proteome</keyword>
<reference evidence="1 2" key="1">
    <citation type="submission" date="2021-03" db="EMBL/GenBank/DDBJ databases">
        <title>Whole genome shotgun sequence of Actinoplanes toevensis NBRC 105298.</title>
        <authorList>
            <person name="Komaki H."/>
            <person name="Tamura T."/>
        </authorList>
    </citation>
    <scope>NUCLEOTIDE SEQUENCE [LARGE SCALE GENOMIC DNA]</scope>
    <source>
        <strain evidence="1 2">NBRC 105298</strain>
    </source>
</reference>
<accession>A0A919WCZ9</accession>
<dbReference type="Pfam" id="PF04672">
    <property type="entry name" value="Methyltransf_19"/>
    <property type="match status" value="1"/>
</dbReference>
<dbReference type="Proteomes" id="UP000677082">
    <property type="component" value="Unassembled WGS sequence"/>
</dbReference>
<gene>
    <name evidence="1" type="ORF">Ato02nite_097470</name>
</gene>
<evidence type="ECO:0000313" key="1">
    <source>
        <dbReference type="EMBL" id="GIM97954.1"/>
    </source>
</evidence>